<dbReference type="GO" id="GO:0004519">
    <property type="term" value="F:endonuclease activity"/>
    <property type="evidence" value="ECO:0007669"/>
    <property type="project" value="UniProtKB-KW"/>
</dbReference>
<dbReference type="Pfam" id="PF13304">
    <property type="entry name" value="AAA_21"/>
    <property type="match status" value="1"/>
</dbReference>
<comment type="caution">
    <text evidence="3">The sequence shown here is derived from an EMBL/GenBank/DDBJ whole genome shotgun (WGS) entry which is preliminary data.</text>
</comment>
<feature type="domain" description="OLD protein-like TOPRIM" evidence="2">
    <location>
        <begin position="423"/>
        <end position="490"/>
    </location>
</feature>
<name>A0A3D3R5I7_9PLAN</name>
<dbReference type="InterPro" id="IPR027417">
    <property type="entry name" value="P-loop_NTPase"/>
</dbReference>
<evidence type="ECO:0000313" key="4">
    <source>
        <dbReference type="Proteomes" id="UP000263642"/>
    </source>
</evidence>
<evidence type="ECO:0000259" key="2">
    <source>
        <dbReference type="Pfam" id="PF20469"/>
    </source>
</evidence>
<evidence type="ECO:0000313" key="3">
    <source>
        <dbReference type="EMBL" id="HCO23428.1"/>
    </source>
</evidence>
<dbReference type="Proteomes" id="UP000263642">
    <property type="component" value="Unassembled WGS sequence"/>
</dbReference>
<dbReference type="InterPro" id="IPR003959">
    <property type="entry name" value="ATPase_AAA_core"/>
</dbReference>
<dbReference type="InterPro" id="IPR034139">
    <property type="entry name" value="TOPRIM_OLD"/>
</dbReference>
<dbReference type="EMBL" id="DQAY01000059">
    <property type="protein sequence ID" value="HCO23428.1"/>
    <property type="molecule type" value="Genomic_DNA"/>
</dbReference>
<dbReference type="AlphaFoldDB" id="A0A3D3R5I7"/>
<dbReference type="PANTHER" id="PTHR43581:SF4">
    <property type="entry name" value="ATP_GTP PHOSPHATASE"/>
    <property type="match status" value="1"/>
</dbReference>
<dbReference type="Pfam" id="PF20469">
    <property type="entry name" value="OLD-like_TOPRIM"/>
    <property type="match status" value="1"/>
</dbReference>
<reference evidence="3 4" key="1">
    <citation type="journal article" date="2018" name="Nat. Biotechnol.">
        <title>A standardized bacterial taxonomy based on genome phylogeny substantially revises the tree of life.</title>
        <authorList>
            <person name="Parks D.H."/>
            <person name="Chuvochina M."/>
            <person name="Waite D.W."/>
            <person name="Rinke C."/>
            <person name="Skarshewski A."/>
            <person name="Chaumeil P.A."/>
            <person name="Hugenholtz P."/>
        </authorList>
    </citation>
    <scope>NUCLEOTIDE SEQUENCE [LARGE SCALE GENOMIC DNA]</scope>
    <source>
        <strain evidence="3">UBA9375</strain>
    </source>
</reference>
<keyword evidence="3" id="KW-0540">Nuclease</keyword>
<keyword evidence="3" id="KW-0378">Hydrolase</keyword>
<gene>
    <name evidence="3" type="ORF">DIT97_10350</name>
</gene>
<feature type="domain" description="ATPase AAA-type core" evidence="1">
    <location>
        <begin position="47"/>
        <end position="372"/>
    </location>
</feature>
<dbReference type="PANTHER" id="PTHR43581">
    <property type="entry name" value="ATP/GTP PHOSPHATASE"/>
    <property type="match status" value="1"/>
</dbReference>
<sequence>MSETQPQLQHLLLKHHFPERHKMYISRIVVRNYRNFAHLDVQLQDGVTCIIGENNTGKSNLLRAIRLAIDANMSSQYRQLLEHDIHSDTELTKPNQVVVSVEFSDYAGKVNEEALLGDCQVEPNLARINYRYRPRLAIREEIEHEEFDDRPLSIIDDYHFEVTAGGDKDPGDVEWNEDLGKSIRFGDLQSFKVVFLPALRDVAQSLKQSYDSPLGQLLKASNFSEDEKHSLFEVIKSANEEIEKQPTIESLGQGIKKAFNDATGKAHKIDLRLGMSDPSFSSITRSLNVLFSNSAMDNFEVSRNGLGLNNLLYISMLLQGLEKRVEADKTAGQLLLFEEPEAHLHPQLQRVLYTLMEKKICQVLLTTHSTHISSHAPIESFITLSNDGSVATSGVVPKHASKLSEKETGDLNRYLDATRSTFLYSRKVLLVEGPAELFLIPILVKQLMGIDLDSHGIAVVPIFGKHFHTYAKLFGEHAIRKKCAIICDGDLKLEDIPEDTEEDDLIELLSHTIQEDDYLQIFQCPVTFERAITIPENLLMFLRTIKECGHTIRLRNFRKGIRTLCDKNTEKDTYNDTLSYLRELVLKSADDYGKARFAQTASKHVRLAKKMPSYIEHAINWLCEE</sequence>
<evidence type="ECO:0000259" key="1">
    <source>
        <dbReference type="Pfam" id="PF13304"/>
    </source>
</evidence>
<accession>A0A3D3R5I7</accession>
<organism evidence="3 4">
    <name type="scientific">Gimesia maris</name>
    <dbReference type="NCBI Taxonomy" id="122"/>
    <lineage>
        <taxon>Bacteria</taxon>
        <taxon>Pseudomonadati</taxon>
        <taxon>Planctomycetota</taxon>
        <taxon>Planctomycetia</taxon>
        <taxon>Planctomycetales</taxon>
        <taxon>Planctomycetaceae</taxon>
        <taxon>Gimesia</taxon>
    </lineage>
</organism>
<dbReference type="InterPro" id="IPR051396">
    <property type="entry name" value="Bact_Antivir_Def_Nuclease"/>
</dbReference>
<dbReference type="SUPFAM" id="SSF52540">
    <property type="entry name" value="P-loop containing nucleoside triphosphate hydrolases"/>
    <property type="match status" value="1"/>
</dbReference>
<dbReference type="Gene3D" id="3.40.50.300">
    <property type="entry name" value="P-loop containing nucleotide triphosphate hydrolases"/>
    <property type="match status" value="1"/>
</dbReference>
<keyword evidence="3" id="KW-0255">Endonuclease</keyword>
<proteinExistence type="predicted"/>
<protein>
    <submittedName>
        <fullName evidence="3">ATP-dependent endonuclease</fullName>
    </submittedName>
</protein>
<dbReference type="CDD" id="cd01026">
    <property type="entry name" value="TOPRIM_OLD"/>
    <property type="match status" value="1"/>
</dbReference>